<evidence type="ECO:0000313" key="2">
    <source>
        <dbReference type="EMBL" id="RDD84848.1"/>
    </source>
</evidence>
<name>A0A369UYM2_9ACTN</name>
<reference evidence="2 3" key="1">
    <citation type="submission" date="2018-07" db="EMBL/GenBank/DDBJ databases">
        <title>Genome guided investigation of antibiotics producing actinomycetales strain isolated from a Macau mangrove ecosystem.</title>
        <authorList>
            <person name="Hu D."/>
        </authorList>
    </citation>
    <scope>NUCLEOTIDE SEQUENCE [LARGE SCALE GENOMIC DNA]</scope>
    <source>
        <strain evidence="2 3">2297</strain>
    </source>
</reference>
<feature type="compositionally biased region" description="Polar residues" evidence="1">
    <location>
        <begin position="16"/>
        <end position="25"/>
    </location>
</feature>
<protein>
    <submittedName>
        <fullName evidence="2">Helix-turn-helix domain-containing protein</fullName>
    </submittedName>
</protein>
<comment type="caution">
    <text evidence="2">The sequence shown here is derived from an EMBL/GenBank/DDBJ whole genome shotgun (WGS) entry which is preliminary data.</text>
</comment>
<feature type="region of interest" description="Disordered" evidence="1">
    <location>
        <begin position="138"/>
        <end position="173"/>
    </location>
</feature>
<feature type="region of interest" description="Disordered" evidence="1">
    <location>
        <begin position="1"/>
        <end position="25"/>
    </location>
</feature>
<dbReference type="OrthoDB" id="9178552at2"/>
<gene>
    <name evidence="2" type="ORF">DVZ84_32905</name>
</gene>
<proteinExistence type="predicted"/>
<dbReference type="EMBL" id="QQBH01000033">
    <property type="protein sequence ID" value="RDD84848.1"/>
    <property type="molecule type" value="Genomic_DNA"/>
</dbReference>
<accession>A0A369UYM2</accession>
<dbReference type="Proteomes" id="UP000253742">
    <property type="component" value="Unassembled WGS sequence"/>
</dbReference>
<organism evidence="2 3">
    <name type="scientific">Streptomyces parvulus</name>
    <dbReference type="NCBI Taxonomy" id="146923"/>
    <lineage>
        <taxon>Bacteria</taxon>
        <taxon>Bacillati</taxon>
        <taxon>Actinomycetota</taxon>
        <taxon>Actinomycetes</taxon>
        <taxon>Kitasatosporales</taxon>
        <taxon>Streptomycetaceae</taxon>
        <taxon>Streptomyces</taxon>
    </lineage>
</organism>
<sequence length="321" mass="35009">MAEQNSNAAARPSQGVRRSTTHSGVTHVRTYQSGQYVVIGNHLAQHRQLSLTAIGLATHILSLPEGALVDIRSLAERFPEGRERIGSGPRELEEHGYLERVRERSEAGRLVTRTYAHHTPERAVSPVVRRRVVAVVREGGDTAPRSSEGVHEPSPEGDQAQESTPTPIRCGEPVAPRVRSAVGPEMPSRHHDKAVALLTGLRRTDDRLTLSSRDVHALVPGVVRWFERGATAHVIHRVLTFDLPVDMRRAAGVLGYRLGELLPPPLPAVPAPSSRPTSVMSGPDPFQTCDGCERAFRAPHPGRCRDCRSVRSMDAHALPAA</sequence>
<evidence type="ECO:0000256" key="1">
    <source>
        <dbReference type="SAM" id="MobiDB-lite"/>
    </source>
</evidence>
<evidence type="ECO:0000313" key="3">
    <source>
        <dbReference type="Proteomes" id="UP000253742"/>
    </source>
</evidence>
<dbReference type="AlphaFoldDB" id="A0A369UYM2"/>